<dbReference type="InterPro" id="IPR000914">
    <property type="entry name" value="SBP_5_dom"/>
</dbReference>
<keyword evidence="8" id="KW-1185">Reference proteome</keyword>
<accession>A0A0M6ZKM4</accession>
<name>A0A0M6ZKM4_9HYPH</name>
<organism evidence="7 8">
    <name type="scientific">Roseibium album</name>
    <dbReference type="NCBI Taxonomy" id="311410"/>
    <lineage>
        <taxon>Bacteria</taxon>
        <taxon>Pseudomonadati</taxon>
        <taxon>Pseudomonadota</taxon>
        <taxon>Alphaproteobacteria</taxon>
        <taxon>Hyphomicrobiales</taxon>
        <taxon>Stappiaceae</taxon>
        <taxon>Roseibium</taxon>
    </lineage>
</organism>
<feature type="domain" description="Solute-binding protein family 5" evidence="6">
    <location>
        <begin position="75"/>
        <end position="445"/>
    </location>
</feature>
<evidence type="ECO:0000256" key="3">
    <source>
        <dbReference type="ARBA" id="ARBA00022448"/>
    </source>
</evidence>
<dbReference type="EMBL" id="CXWC01000016">
    <property type="protein sequence ID" value="CTQ78922.1"/>
    <property type="molecule type" value="Genomic_DNA"/>
</dbReference>
<sequence length="532" mass="56836">MKAAALALALATSTALGASTIGFADAQERGGTLNFARYDGSKLVDPIYADRNPDIWMVGSLFSTLLSPTEDGTDLVGSLAESFEVSSDGKTVSLVLRDGLKFSDGSPLTGDDVVFSLERARNPDLGPWSGLLSAVSSVSADGRNITISLERPDPALLSMLATFNTAIVSKKAFDAAPGANDQEKSAAIFAAGGPGVGSGPFYLSGFEQGSSMTFTANPHYWKEGKDGKPLPYLEKVHFEIIPDDATRVLKLTAGEVDIAEFIPFSRVAELDADPAVDMNLFPSTRIIYSPINTRETRADGTPNPLHDKRVRQALNYATNKEALIGLVLQGAGKPMSSPVMSSSTRLAADMNPLYGYDIEKAKALVAEAGLKAGTEVTLTTLAGSADDATIFAALQQMWAPLGINLVAEQVDNATRGAKNRSGEFDIHTYGWVDDVNDPSQVTGWLGYFPTAKAVGTGWNNADFNTLYEASSSEMDPEKRADQYRKMQDIYAEAAPLLFMYETPFAVAVSGKVDGYLQTPLGNNVFENVSLER</sequence>
<evidence type="ECO:0000256" key="5">
    <source>
        <dbReference type="SAM" id="SignalP"/>
    </source>
</evidence>
<evidence type="ECO:0000313" key="8">
    <source>
        <dbReference type="Proteomes" id="UP000049983"/>
    </source>
</evidence>
<dbReference type="PANTHER" id="PTHR30290:SF9">
    <property type="entry name" value="OLIGOPEPTIDE-BINDING PROTEIN APPA"/>
    <property type="match status" value="1"/>
</dbReference>
<dbReference type="SUPFAM" id="SSF53850">
    <property type="entry name" value="Periplasmic binding protein-like II"/>
    <property type="match status" value="1"/>
</dbReference>
<dbReference type="PROSITE" id="PS01040">
    <property type="entry name" value="SBP_BACTERIAL_5"/>
    <property type="match status" value="1"/>
</dbReference>
<dbReference type="OrthoDB" id="9803988at2"/>
<dbReference type="GO" id="GO:0030288">
    <property type="term" value="C:outer membrane-bounded periplasmic space"/>
    <property type="evidence" value="ECO:0007669"/>
    <property type="project" value="UniProtKB-ARBA"/>
</dbReference>
<comment type="similarity">
    <text evidence="2">Belongs to the bacterial solute-binding protein 5 family.</text>
</comment>
<dbReference type="GO" id="GO:0043190">
    <property type="term" value="C:ATP-binding cassette (ABC) transporter complex"/>
    <property type="evidence" value="ECO:0007669"/>
    <property type="project" value="InterPro"/>
</dbReference>
<dbReference type="PANTHER" id="PTHR30290">
    <property type="entry name" value="PERIPLASMIC BINDING COMPONENT OF ABC TRANSPORTER"/>
    <property type="match status" value="1"/>
</dbReference>
<feature type="signal peptide" evidence="5">
    <location>
        <begin position="1"/>
        <end position="17"/>
    </location>
</feature>
<keyword evidence="4 5" id="KW-0732">Signal</keyword>
<dbReference type="PIRSF" id="PIRSF002741">
    <property type="entry name" value="MppA"/>
    <property type="match status" value="1"/>
</dbReference>
<dbReference type="STRING" id="311410.LA5095_05567"/>
<protein>
    <submittedName>
        <fullName evidence="7">Dipeptide-binding protein</fullName>
    </submittedName>
</protein>
<dbReference type="Proteomes" id="UP000049983">
    <property type="component" value="Unassembled WGS sequence"/>
</dbReference>
<dbReference type="InterPro" id="IPR023765">
    <property type="entry name" value="SBP_5_CS"/>
</dbReference>
<dbReference type="RefSeq" id="WP_082442981.1">
    <property type="nucleotide sequence ID" value="NZ_CXWA01000012.1"/>
</dbReference>
<dbReference type="Gene3D" id="3.40.190.10">
    <property type="entry name" value="Periplasmic binding protein-like II"/>
    <property type="match status" value="1"/>
</dbReference>
<dbReference type="GeneID" id="97673156"/>
<reference evidence="8" key="1">
    <citation type="submission" date="2015-07" db="EMBL/GenBank/DDBJ databases">
        <authorList>
            <person name="Rodrigo-Torres Lidia"/>
            <person name="Arahal R.David."/>
        </authorList>
    </citation>
    <scope>NUCLEOTIDE SEQUENCE [LARGE SCALE GENOMIC DNA]</scope>
    <source>
        <strain evidence="8">CECT 5096</strain>
    </source>
</reference>
<dbReference type="InterPro" id="IPR039424">
    <property type="entry name" value="SBP_5"/>
</dbReference>
<dbReference type="Gene3D" id="3.10.105.10">
    <property type="entry name" value="Dipeptide-binding Protein, Domain 3"/>
    <property type="match status" value="1"/>
</dbReference>
<keyword evidence="3" id="KW-0813">Transport</keyword>
<dbReference type="CDD" id="cd00995">
    <property type="entry name" value="PBP2_NikA_DppA_OppA_like"/>
    <property type="match status" value="1"/>
</dbReference>
<dbReference type="GO" id="GO:1904680">
    <property type="term" value="F:peptide transmembrane transporter activity"/>
    <property type="evidence" value="ECO:0007669"/>
    <property type="project" value="TreeGrafter"/>
</dbReference>
<dbReference type="Pfam" id="PF00496">
    <property type="entry name" value="SBP_bac_5"/>
    <property type="match status" value="1"/>
</dbReference>
<evidence type="ECO:0000256" key="4">
    <source>
        <dbReference type="ARBA" id="ARBA00022729"/>
    </source>
</evidence>
<dbReference type="InterPro" id="IPR030678">
    <property type="entry name" value="Peptide/Ni-bd"/>
</dbReference>
<gene>
    <name evidence="7" type="primary">dppA_7</name>
    <name evidence="7" type="ORF">LA5096_05921</name>
</gene>
<proteinExistence type="inferred from homology"/>
<evidence type="ECO:0000259" key="6">
    <source>
        <dbReference type="Pfam" id="PF00496"/>
    </source>
</evidence>
<evidence type="ECO:0000256" key="1">
    <source>
        <dbReference type="ARBA" id="ARBA00004418"/>
    </source>
</evidence>
<evidence type="ECO:0000256" key="2">
    <source>
        <dbReference type="ARBA" id="ARBA00005695"/>
    </source>
</evidence>
<dbReference type="GO" id="GO:0015833">
    <property type="term" value="P:peptide transport"/>
    <property type="evidence" value="ECO:0007669"/>
    <property type="project" value="TreeGrafter"/>
</dbReference>
<evidence type="ECO:0000313" key="7">
    <source>
        <dbReference type="EMBL" id="CTQ78922.1"/>
    </source>
</evidence>
<comment type="subcellular location">
    <subcellularLocation>
        <location evidence="1">Periplasm</location>
    </subcellularLocation>
</comment>
<dbReference type="AlphaFoldDB" id="A0A0M6ZKM4"/>
<feature type="chain" id="PRO_5009787832" evidence="5">
    <location>
        <begin position="18"/>
        <end position="532"/>
    </location>
</feature>